<dbReference type="InterPro" id="IPR040639">
    <property type="entry name" value="A2MG_MG1"/>
</dbReference>
<evidence type="ECO:0000313" key="3">
    <source>
        <dbReference type="Proteomes" id="UP000664477"/>
    </source>
</evidence>
<dbReference type="Proteomes" id="UP000664477">
    <property type="component" value="Unassembled WGS sequence"/>
</dbReference>
<dbReference type="AlphaFoldDB" id="A0A939SQZ6"/>
<protein>
    <recommendedName>
        <fullName evidence="1">Alpha-2-macroglobulin MG1 domain-containing protein</fullName>
    </recommendedName>
</protein>
<dbReference type="Pfam" id="PF17970">
    <property type="entry name" value="bMG1"/>
    <property type="match status" value="1"/>
</dbReference>
<proteinExistence type="predicted"/>
<comment type="caution">
    <text evidence="2">The sequence shown here is derived from an EMBL/GenBank/DDBJ whole genome shotgun (WGS) entry which is preliminary data.</text>
</comment>
<name>A0A939SQZ6_PRORE</name>
<dbReference type="EMBL" id="JAGETQ010000104">
    <property type="protein sequence ID" value="MBO1916435.1"/>
    <property type="molecule type" value="Genomic_DNA"/>
</dbReference>
<gene>
    <name evidence="2" type="ORF">J4727_15295</name>
</gene>
<organism evidence="2 3">
    <name type="scientific">Providencia rettgeri</name>
    <dbReference type="NCBI Taxonomy" id="587"/>
    <lineage>
        <taxon>Bacteria</taxon>
        <taxon>Pseudomonadati</taxon>
        <taxon>Pseudomonadota</taxon>
        <taxon>Gammaproteobacteria</taxon>
        <taxon>Enterobacterales</taxon>
        <taxon>Morganellaceae</taxon>
        <taxon>Providencia</taxon>
    </lineage>
</organism>
<accession>A0A939SQZ6</accession>
<evidence type="ECO:0000259" key="1">
    <source>
        <dbReference type="Pfam" id="PF17970"/>
    </source>
</evidence>
<evidence type="ECO:0000313" key="2">
    <source>
        <dbReference type="EMBL" id="MBO1916435.1"/>
    </source>
</evidence>
<sequence length="32" mass="3495">MDASELQLDGASAMVVTFSVPLQAKPRLWPVH</sequence>
<reference evidence="2" key="1">
    <citation type="submission" date="2021-03" db="EMBL/GenBank/DDBJ databases">
        <title>Molecular epidemiology and mechanisms of colistin and carbapenem resistance in Enterobacteriaceae from clinical isolates, the environment and porcine samples in Pretoria, South Africa.</title>
        <authorList>
            <person name="Bogoshi D."/>
            <person name="Mbelle N.M."/>
            <person name="Naidoo V."/>
            <person name="Osei Sekyere J."/>
        </authorList>
    </citation>
    <scope>NUCLEOTIDE SEQUENCE</scope>
    <source>
        <strain evidence="2">C052</strain>
    </source>
</reference>
<feature type="domain" description="Alpha-2-macroglobulin MG1" evidence="1">
    <location>
        <begin position="1"/>
        <end position="26"/>
    </location>
</feature>